<name>A0A7G1Q8L5_9GAMM</name>
<feature type="chain" id="PRO_5028916387" description="Secreted protein" evidence="1">
    <location>
        <begin position="24"/>
        <end position="262"/>
    </location>
</feature>
<sequence>MMKKTILFFSGLILYSISLIAIAHTTITAAGVEGTTLYTADVINHGCESGVKSKLPVIAESMVFPNGSDAVATVLPSSEVGAFTATTPGQPIDITSVITGGALTIVPTGMQDKNLFDIHEVQTDANGNVRGFHYSNSDTTPQGQDGELQLDLVGTIPFRLAGVSFQPTSCATQLNIRIGIVDWCTHKTGNRRNNIWIGNTTPTFNQTDRIATGTLGFWPTLIITRDLKNNPLPSSCGDGQVVAIQPSDDAIDTYLPMDGFTP</sequence>
<reference evidence="2 3" key="1">
    <citation type="submission" date="2020-03" db="EMBL/GenBank/DDBJ databases">
        <authorList>
            <person name="Picone N."/>
        </authorList>
    </citation>
    <scope>NUCLEOTIDE SEQUENCE [LARGE SCALE GENOMIC DNA]</scope>
    <source>
        <strain evidence="2">NSCAC1</strain>
    </source>
</reference>
<feature type="signal peptide" evidence="1">
    <location>
        <begin position="1"/>
        <end position="23"/>
    </location>
</feature>
<evidence type="ECO:0000313" key="2">
    <source>
        <dbReference type="EMBL" id="CAB1275094.1"/>
    </source>
</evidence>
<evidence type="ECO:0000313" key="3">
    <source>
        <dbReference type="Proteomes" id="UP000516072"/>
    </source>
</evidence>
<evidence type="ECO:0008006" key="4">
    <source>
        <dbReference type="Google" id="ProtNLM"/>
    </source>
</evidence>
<dbReference type="KEGG" id="ntg:NSCAC_0494"/>
<evidence type="ECO:0000256" key="1">
    <source>
        <dbReference type="SAM" id="SignalP"/>
    </source>
</evidence>
<accession>A0A7G1Q8L5</accession>
<gene>
    <name evidence="2" type="ORF">NSCAC_0494</name>
</gene>
<keyword evidence="3" id="KW-1185">Reference proteome</keyword>
<dbReference type="RefSeq" id="WP_197744847.1">
    <property type="nucleotide sequence ID" value="NZ_LR778175.1"/>
</dbReference>
<dbReference type="Proteomes" id="UP000516072">
    <property type="component" value="Chromosome"/>
</dbReference>
<proteinExistence type="predicted"/>
<dbReference type="EMBL" id="LR778175">
    <property type="protein sequence ID" value="CAB1275094.1"/>
    <property type="molecule type" value="Genomic_DNA"/>
</dbReference>
<dbReference type="AlphaFoldDB" id="A0A7G1Q8L5"/>
<keyword evidence="1" id="KW-0732">Signal</keyword>
<organism evidence="2 3">
    <name type="scientific">Candidatus Nitrosacidococcus tergens</name>
    <dbReference type="NCBI Taxonomy" id="553981"/>
    <lineage>
        <taxon>Bacteria</taxon>
        <taxon>Pseudomonadati</taxon>
        <taxon>Pseudomonadota</taxon>
        <taxon>Gammaproteobacteria</taxon>
        <taxon>Chromatiales</taxon>
        <taxon>Chromatiaceae</taxon>
        <taxon>Candidatus Nitrosacidococcus</taxon>
    </lineage>
</organism>
<protein>
    <recommendedName>
        <fullName evidence="4">Secreted protein</fullName>
    </recommendedName>
</protein>